<proteinExistence type="predicted"/>
<feature type="region of interest" description="Disordered" evidence="1">
    <location>
        <begin position="194"/>
        <end position="264"/>
    </location>
</feature>
<accession>A0AAV9NJY6</accession>
<feature type="region of interest" description="Disordered" evidence="1">
    <location>
        <begin position="1"/>
        <end position="44"/>
    </location>
</feature>
<dbReference type="PANTHER" id="PTHR38788">
    <property type="entry name" value="CLR5 DOMAIN-CONTAINING PROTEIN"/>
    <property type="match status" value="1"/>
</dbReference>
<sequence length="670" mass="75786">MPEQEDATPSARAAIRSVEEDQNAGDRHHGDVSPTSLLEGRDGPSVQEWRAVKEEIRVLYQSKPLKEVKRLMEQRHGFRATERMYKARLASWGFSKNYSDHDYQICAVLHYIRQNSGKQATAFEIHGRKRSLKDLHKYIKGKKMSEEEFLATALKTTHFRSQEEQERDPQYAHVRSLTPEVDVEFEEGLDIKGQKCTDGAFPNPRHTASWPGVTTPTSVTEQTWPLSTPNNGRPDLVGSETRKAAVSKTQPGKETPASPHPTKHLQKFVRPYLPLKIRGRSELAFADTSAQANAMSEAFARELNLTIDKSGATSFHCHTAVRKRMNAIGHTTVRCSLPLGVDKSSGHQSVPETKFWVYPKLVEPLVVGNSFLQSTGILASFKERVRQISVPIGSALRVCHMELPRRRINCTVNDERVLANPDTGSDVDLISLDYVQRSGLEIQPLESAYQYVEFADTSQKILSGSVLVSFRFGSRNANDTDELLRRFYILDELTTDVLIGNNTLDDFDAFNTYRGELVDLEEYDGSTDFHLIRWVQKSGAADFLDQNFQDFEFSTILAASAPMQEPQKSILSRLLKMRSTRRNSKNSSAMTADESRIRSERYLKYRDLKEDHRRRLESARIAKLPSLTSHEKALAEVAEAAMRDRYDRERSDFVIRHIAALQLAAGVAIS</sequence>
<dbReference type="Proteomes" id="UP001358417">
    <property type="component" value="Unassembled WGS sequence"/>
</dbReference>
<feature type="domain" description="Clr5" evidence="2">
    <location>
        <begin position="46"/>
        <end position="96"/>
    </location>
</feature>
<organism evidence="3 4">
    <name type="scientific">Exophiala bonariae</name>
    <dbReference type="NCBI Taxonomy" id="1690606"/>
    <lineage>
        <taxon>Eukaryota</taxon>
        <taxon>Fungi</taxon>
        <taxon>Dikarya</taxon>
        <taxon>Ascomycota</taxon>
        <taxon>Pezizomycotina</taxon>
        <taxon>Eurotiomycetes</taxon>
        <taxon>Chaetothyriomycetidae</taxon>
        <taxon>Chaetothyriales</taxon>
        <taxon>Herpotrichiellaceae</taxon>
        <taxon>Exophiala</taxon>
    </lineage>
</organism>
<reference evidence="3 4" key="1">
    <citation type="submission" date="2023-08" db="EMBL/GenBank/DDBJ databases">
        <title>Black Yeasts Isolated from many extreme environments.</title>
        <authorList>
            <person name="Coleine C."/>
            <person name="Stajich J.E."/>
            <person name="Selbmann L."/>
        </authorList>
    </citation>
    <scope>NUCLEOTIDE SEQUENCE [LARGE SCALE GENOMIC DNA]</scope>
    <source>
        <strain evidence="3 4">CCFEE 5792</strain>
    </source>
</reference>
<name>A0AAV9NJY6_9EURO</name>
<dbReference type="SUPFAM" id="SSF50630">
    <property type="entry name" value="Acid proteases"/>
    <property type="match status" value="1"/>
</dbReference>
<protein>
    <recommendedName>
        <fullName evidence="2">Clr5 domain-containing protein</fullName>
    </recommendedName>
</protein>
<comment type="caution">
    <text evidence="3">The sequence shown here is derived from an EMBL/GenBank/DDBJ whole genome shotgun (WGS) entry which is preliminary data.</text>
</comment>
<dbReference type="RefSeq" id="XP_064708667.1">
    <property type="nucleotide sequence ID" value="XM_064855078.1"/>
</dbReference>
<dbReference type="Pfam" id="PF14420">
    <property type="entry name" value="Clr5"/>
    <property type="match status" value="1"/>
</dbReference>
<dbReference type="CDD" id="cd00303">
    <property type="entry name" value="retropepsin_like"/>
    <property type="match status" value="1"/>
</dbReference>
<dbReference type="Gene3D" id="2.40.70.10">
    <property type="entry name" value="Acid Proteases"/>
    <property type="match status" value="2"/>
</dbReference>
<dbReference type="InterPro" id="IPR021109">
    <property type="entry name" value="Peptidase_aspartic_dom_sf"/>
</dbReference>
<dbReference type="InterPro" id="IPR025676">
    <property type="entry name" value="Clr5_dom"/>
</dbReference>
<dbReference type="PANTHER" id="PTHR38788:SF3">
    <property type="entry name" value="CLR5 DOMAIN-CONTAINING PROTEIN"/>
    <property type="match status" value="1"/>
</dbReference>
<evidence type="ECO:0000313" key="4">
    <source>
        <dbReference type="Proteomes" id="UP001358417"/>
    </source>
</evidence>
<keyword evidence="4" id="KW-1185">Reference proteome</keyword>
<dbReference type="GeneID" id="89979699"/>
<feature type="compositionally biased region" description="Polar residues" evidence="1">
    <location>
        <begin position="212"/>
        <end position="231"/>
    </location>
</feature>
<evidence type="ECO:0000256" key="1">
    <source>
        <dbReference type="SAM" id="MobiDB-lite"/>
    </source>
</evidence>
<dbReference type="EMBL" id="JAVRRD010000006">
    <property type="protein sequence ID" value="KAK5057549.1"/>
    <property type="molecule type" value="Genomic_DNA"/>
</dbReference>
<evidence type="ECO:0000259" key="2">
    <source>
        <dbReference type="Pfam" id="PF14420"/>
    </source>
</evidence>
<dbReference type="AlphaFoldDB" id="A0AAV9NJY6"/>
<evidence type="ECO:0000313" key="3">
    <source>
        <dbReference type="EMBL" id="KAK5057549.1"/>
    </source>
</evidence>
<gene>
    <name evidence="3" type="ORF">LTR84_011549</name>
</gene>